<dbReference type="InterPro" id="IPR050109">
    <property type="entry name" value="HTH-type_TetR-like_transc_reg"/>
</dbReference>
<feature type="domain" description="HTH tetR-type" evidence="6">
    <location>
        <begin position="10"/>
        <end position="70"/>
    </location>
</feature>
<evidence type="ECO:0000313" key="8">
    <source>
        <dbReference type="Proteomes" id="UP000467379"/>
    </source>
</evidence>
<organism evidence="7 8">
    <name type="scientific">Mycobacterium branderi</name>
    <dbReference type="NCBI Taxonomy" id="43348"/>
    <lineage>
        <taxon>Bacteria</taxon>
        <taxon>Bacillati</taxon>
        <taxon>Actinomycetota</taxon>
        <taxon>Actinomycetes</taxon>
        <taxon>Mycobacteriales</taxon>
        <taxon>Mycobacteriaceae</taxon>
        <taxon>Mycobacterium</taxon>
    </lineage>
</organism>
<gene>
    <name evidence="7" type="ORF">MBRA_47930</name>
</gene>
<sequence length="240" mass="25871">MARTQQQRREETVARLLDASIATIAEVGYARASAAVITKRAGVSVGALFRHFDTMGDFMAATAYEVMRRQLGEFSKKVTEIPSDRPVLEAALAILRDLTANSTNTVMYELMVAARTDEKLKATLQNVLEEYGAKIHDAARALPGADAIPEDVFPALVAVMTNTFDGAALVRAVLPQPDIEAQRIGLLASLLNGMYAEGSGVAERAERVVEGAVQRHDLVQTQQGEWPAGDRPVGDHGELA</sequence>
<dbReference type="InterPro" id="IPR001647">
    <property type="entry name" value="HTH_TetR"/>
</dbReference>
<name>A0ABM7KTS5_9MYCO</name>
<evidence type="ECO:0000256" key="4">
    <source>
        <dbReference type="PROSITE-ProRule" id="PRU00335"/>
    </source>
</evidence>
<feature type="region of interest" description="Disordered" evidence="5">
    <location>
        <begin position="219"/>
        <end position="240"/>
    </location>
</feature>
<dbReference type="Proteomes" id="UP000467379">
    <property type="component" value="Chromosome"/>
</dbReference>
<evidence type="ECO:0000313" key="7">
    <source>
        <dbReference type="EMBL" id="BBZ14598.1"/>
    </source>
</evidence>
<dbReference type="SUPFAM" id="SSF46689">
    <property type="entry name" value="Homeodomain-like"/>
    <property type="match status" value="1"/>
</dbReference>
<dbReference type="InterPro" id="IPR023772">
    <property type="entry name" value="DNA-bd_HTH_TetR-type_CS"/>
</dbReference>
<evidence type="ECO:0000256" key="5">
    <source>
        <dbReference type="SAM" id="MobiDB-lite"/>
    </source>
</evidence>
<evidence type="ECO:0000256" key="1">
    <source>
        <dbReference type="ARBA" id="ARBA00023015"/>
    </source>
</evidence>
<accession>A0ABM7KTS5</accession>
<dbReference type="PRINTS" id="PR00455">
    <property type="entry name" value="HTHTETR"/>
</dbReference>
<keyword evidence="2 4" id="KW-0238">DNA-binding</keyword>
<keyword evidence="1" id="KW-0805">Transcription regulation</keyword>
<dbReference type="PROSITE" id="PS50977">
    <property type="entry name" value="HTH_TETR_2"/>
    <property type="match status" value="1"/>
</dbReference>
<dbReference type="PANTHER" id="PTHR30055:SF234">
    <property type="entry name" value="HTH-TYPE TRANSCRIPTIONAL REGULATOR BETI"/>
    <property type="match status" value="1"/>
</dbReference>
<dbReference type="EMBL" id="AP022606">
    <property type="protein sequence ID" value="BBZ14598.1"/>
    <property type="molecule type" value="Genomic_DNA"/>
</dbReference>
<dbReference type="InterPro" id="IPR036271">
    <property type="entry name" value="Tet_transcr_reg_TetR-rel_C_sf"/>
</dbReference>
<dbReference type="PROSITE" id="PS01081">
    <property type="entry name" value="HTH_TETR_1"/>
    <property type="match status" value="1"/>
</dbReference>
<evidence type="ECO:0000256" key="2">
    <source>
        <dbReference type="ARBA" id="ARBA00023125"/>
    </source>
</evidence>
<dbReference type="Pfam" id="PF00440">
    <property type="entry name" value="TetR_N"/>
    <property type="match status" value="1"/>
</dbReference>
<dbReference type="InterPro" id="IPR009057">
    <property type="entry name" value="Homeodomain-like_sf"/>
</dbReference>
<evidence type="ECO:0000256" key="3">
    <source>
        <dbReference type="ARBA" id="ARBA00023163"/>
    </source>
</evidence>
<dbReference type="PANTHER" id="PTHR30055">
    <property type="entry name" value="HTH-TYPE TRANSCRIPTIONAL REGULATOR RUTR"/>
    <property type="match status" value="1"/>
</dbReference>
<evidence type="ECO:0000259" key="6">
    <source>
        <dbReference type="PROSITE" id="PS50977"/>
    </source>
</evidence>
<feature type="DNA-binding region" description="H-T-H motif" evidence="4">
    <location>
        <begin position="33"/>
        <end position="52"/>
    </location>
</feature>
<dbReference type="Gene3D" id="1.10.357.10">
    <property type="entry name" value="Tetracycline Repressor, domain 2"/>
    <property type="match status" value="1"/>
</dbReference>
<reference evidence="7 8" key="1">
    <citation type="journal article" date="2019" name="Emerg. Microbes Infect.">
        <title>Comprehensive subspecies identification of 175 nontuberculous mycobacteria species based on 7547 genomic profiles.</title>
        <authorList>
            <person name="Matsumoto Y."/>
            <person name="Kinjo T."/>
            <person name="Motooka D."/>
            <person name="Nabeya D."/>
            <person name="Jung N."/>
            <person name="Uechi K."/>
            <person name="Horii T."/>
            <person name="Iida T."/>
            <person name="Fujita J."/>
            <person name="Nakamura S."/>
        </authorList>
    </citation>
    <scope>NUCLEOTIDE SEQUENCE [LARGE SCALE GENOMIC DNA]</scope>
    <source>
        <strain evidence="7 8">JCM 12687</strain>
    </source>
</reference>
<dbReference type="SUPFAM" id="SSF48498">
    <property type="entry name" value="Tetracyclin repressor-like, C-terminal domain"/>
    <property type="match status" value="1"/>
</dbReference>
<keyword evidence="8" id="KW-1185">Reference proteome</keyword>
<protein>
    <submittedName>
        <fullName evidence="7">HTH-type transcriptional regulator</fullName>
    </submittedName>
</protein>
<proteinExistence type="predicted"/>
<keyword evidence="3" id="KW-0804">Transcription</keyword>